<accession>A0ABX1XE27</accession>
<dbReference type="Gene3D" id="1.10.150.520">
    <property type="match status" value="1"/>
</dbReference>
<keyword evidence="4" id="KW-0460">Magnesium</keyword>
<dbReference type="SUPFAM" id="SSF56784">
    <property type="entry name" value="HAD-like"/>
    <property type="match status" value="1"/>
</dbReference>
<dbReference type="EMBL" id="WHNY01000065">
    <property type="protein sequence ID" value="NOU66732.1"/>
    <property type="molecule type" value="Genomic_DNA"/>
</dbReference>
<keyword evidence="3 5" id="KW-0378">Hydrolase</keyword>
<evidence type="ECO:0000256" key="4">
    <source>
        <dbReference type="ARBA" id="ARBA00022842"/>
    </source>
</evidence>
<dbReference type="SFLD" id="SFLDS00003">
    <property type="entry name" value="Haloacid_Dehalogenase"/>
    <property type="match status" value="1"/>
</dbReference>
<dbReference type="SFLD" id="SFLDG01129">
    <property type="entry name" value="C1.5:_HAD__Beta-PGM__Phosphata"/>
    <property type="match status" value="1"/>
</dbReference>
<dbReference type="Gene3D" id="3.40.50.1000">
    <property type="entry name" value="HAD superfamily/HAD-like"/>
    <property type="match status" value="1"/>
</dbReference>
<proteinExistence type="predicted"/>
<gene>
    <name evidence="5" type="ORF">GC096_22045</name>
</gene>
<dbReference type="InterPro" id="IPR051400">
    <property type="entry name" value="HAD-like_hydrolase"/>
</dbReference>
<dbReference type="NCBIfam" id="TIGR01549">
    <property type="entry name" value="HAD-SF-IA-v1"/>
    <property type="match status" value="1"/>
</dbReference>
<comment type="caution">
    <text evidence="5">The sequence shown here is derived from an EMBL/GenBank/DDBJ whole genome shotgun (WGS) entry which is preliminary data.</text>
</comment>
<dbReference type="PANTHER" id="PTHR46470">
    <property type="entry name" value="N-ACYLNEURAMINATE-9-PHOSPHATASE"/>
    <property type="match status" value="1"/>
</dbReference>
<dbReference type="Proteomes" id="UP000653578">
    <property type="component" value="Unassembled WGS sequence"/>
</dbReference>
<dbReference type="PANTHER" id="PTHR46470:SF2">
    <property type="entry name" value="GLYCERALDEHYDE 3-PHOSPHATE PHOSPHATASE"/>
    <property type="match status" value="1"/>
</dbReference>
<keyword evidence="2" id="KW-0479">Metal-binding</keyword>
<dbReference type="RefSeq" id="WP_171633274.1">
    <property type="nucleotide sequence ID" value="NZ_WHNY01000065.1"/>
</dbReference>
<evidence type="ECO:0000256" key="2">
    <source>
        <dbReference type="ARBA" id="ARBA00022723"/>
    </source>
</evidence>
<dbReference type="GO" id="GO:0016787">
    <property type="term" value="F:hydrolase activity"/>
    <property type="evidence" value="ECO:0007669"/>
    <property type="project" value="UniProtKB-KW"/>
</dbReference>
<dbReference type="InterPro" id="IPR006439">
    <property type="entry name" value="HAD-SF_hydro_IA"/>
</dbReference>
<comment type="cofactor">
    <cofactor evidence="1">
        <name>Mg(2+)</name>
        <dbReference type="ChEBI" id="CHEBI:18420"/>
    </cofactor>
</comment>
<protein>
    <submittedName>
        <fullName evidence="5">HAD-IA family hydrolase</fullName>
    </submittedName>
</protein>
<sequence length="224" mass="26191">MKVLVFDLDDTLYEELTYVRSGFLAVADFVEQQLGINSKEAFDLMWKALGQGRGHIFDEMLRHFNGYSKKHVHQCVQAYRTHTPEITLDPAAERCLERFKDYPVYIVTDGNKMVQHNKLRALCLYERIQFCFVTHRYGIKHAKPSPYCFEKIAKWEEVKPEEIVYIGDNPAKDFIGIKALGFRTVRIMQGNHKDVEKEEKYEAHVRISSLDELTSNLLDQLRTL</sequence>
<name>A0ABX1XE27_9BACL</name>
<evidence type="ECO:0000256" key="3">
    <source>
        <dbReference type="ARBA" id="ARBA00022801"/>
    </source>
</evidence>
<evidence type="ECO:0000313" key="6">
    <source>
        <dbReference type="Proteomes" id="UP000653578"/>
    </source>
</evidence>
<reference evidence="5 6" key="1">
    <citation type="submission" date="2019-10" db="EMBL/GenBank/DDBJ databases">
        <title>Description of Paenibacillus humi sp. nov.</title>
        <authorList>
            <person name="Carlier A."/>
            <person name="Qi S."/>
        </authorList>
    </citation>
    <scope>NUCLEOTIDE SEQUENCE [LARGE SCALE GENOMIC DNA]</scope>
    <source>
        <strain evidence="5 6">LMG 31461</strain>
    </source>
</reference>
<dbReference type="Pfam" id="PF00702">
    <property type="entry name" value="Hydrolase"/>
    <property type="match status" value="1"/>
</dbReference>
<evidence type="ECO:0000313" key="5">
    <source>
        <dbReference type="EMBL" id="NOU66732.1"/>
    </source>
</evidence>
<evidence type="ECO:0000256" key="1">
    <source>
        <dbReference type="ARBA" id="ARBA00001946"/>
    </source>
</evidence>
<dbReference type="InterPro" id="IPR023214">
    <property type="entry name" value="HAD_sf"/>
</dbReference>
<keyword evidence="6" id="KW-1185">Reference proteome</keyword>
<dbReference type="InterPro" id="IPR036412">
    <property type="entry name" value="HAD-like_sf"/>
</dbReference>
<organism evidence="5 6">
    <name type="scientific">Paenibacillus plantarum</name>
    <dbReference type="NCBI Taxonomy" id="2654975"/>
    <lineage>
        <taxon>Bacteria</taxon>
        <taxon>Bacillati</taxon>
        <taxon>Bacillota</taxon>
        <taxon>Bacilli</taxon>
        <taxon>Bacillales</taxon>
        <taxon>Paenibacillaceae</taxon>
        <taxon>Paenibacillus</taxon>
    </lineage>
</organism>